<dbReference type="GO" id="GO:0030170">
    <property type="term" value="F:pyridoxal phosphate binding"/>
    <property type="evidence" value="ECO:0007669"/>
    <property type="project" value="InterPro"/>
</dbReference>
<evidence type="ECO:0000256" key="2">
    <source>
        <dbReference type="ARBA" id="ARBA00022898"/>
    </source>
</evidence>
<dbReference type="GO" id="GO:0019346">
    <property type="term" value="P:transsulfuration"/>
    <property type="evidence" value="ECO:0007669"/>
    <property type="project" value="InterPro"/>
</dbReference>
<proteinExistence type="predicted"/>
<dbReference type="EMBL" id="BMEO01000004">
    <property type="protein sequence ID" value="GGF93329.1"/>
    <property type="molecule type" value="Genomic_DNA"/>
</dbReference>
<dbReference type="InterPro" id="IPR000277">
    <property type="entry name" value="Cys/Met-Metab_PyrdxlP-dep_enz"/>
</dbReference>
<comment type="caution">
    <text evidence="3">The sequence shown here is derived from an EMBL/GenBank/DDBJ whole genome shotgun (WGS) entry which is preliminary data.</text>
</comment>
<reference evidence="3" key="2">
    <citation type="submission" date="2020-09" db="EMBL/GenBank/DDBJ databases">
        <authorList>
            <person name="Sun Q."/>
            <person name="Zhou Y."/>
        </authorList>
    </citation>
    <scope>NUCLEOTIDE SEQUENCE</scope>
    <source>
        <strain evidence="3">CGMCC 1.12181</strain>
    </source>
</reference>
<evidence type="ECO:0000256" key="1">
    <source>
        <dbReference type="ARBA" id="ARBA00001933"/>
    </source>
</evidence>
<reference evidence="3" key="1">
    <citation type="journal article" date="2014" name="Int. J. Syst. Evol. Microbiol.">
        <title>Complete genome sequence of Corynebacterium casei LMG S-19264T (=DSM 44701T), isolated from a smear-ripened cheese.</title>
        <authorList>
            <consortium name="US DOE Joint Genome Institute (JGI-PGF)"/>
            <person name="Walter F."/>
            <person name="Albersmeier A."/>
            <person name="Kalinowski J."/>
            <person name="Ruckert C."/>
        </authorList>
    </citation>
    <scope>NUCLEOTIDE SEQUENCE</scope>
    <source>
        <strain evidence="3">CGMCC 1.12181</strain>
    </source>
</reference>
<protein>
    <recommendedName>
        <fullName evidence="5">Cys/Met metabolism PLP-dependent enzyme</fullName>
    </recommendedName>
</protein>
<dbReference type="SUPFAM" id="SSF53383">
    <property type="entry name" value="PLP-dependent transferases"/>
    <property type="match status" value="1"/>
</dbReference>
<dbReference type="InterPro" id="IPR015421">
    <property type="entry name" value="PyrdxlP-dep_Trfase_major"/>
</dbReference>
<dbReference type="InterPro" id="IPR015424">
    <property type="entry name" value="PyrdxlP-dep_Trfase"/>
</dbReference>
<dbReference type="GO" id="GO:0016846">
    <property type="term" value="F:carbon-sulfur lyase activity"/>
    <property type="evidence" value="ECO:0007669"/>
    <property type="project" value="TreeGrafter"/>
</dbReference>
<dbReference type="Gene3D" id="3.40.640.10">
    <property type="entry name" value="Type I PLP-dependent aspartate aminotransferase-like (Major domain)"/>
    <property type="match status" value="1"/>
</dbReference>
<evidence type="ECO:0000313" key="3">
    <source>
        <dbReference type="EMBL" id="GGF93329.1"/>
    </source>
</evidence>
<dbReference type="GO" id="GO:0005737">
    <property type="term" value="C:cytoplasm"/>
    <property type="evidence" value="ECO:0007669"/>
    <property type="project" value="TreeGrafter"/>
</dbReference>
<sequence length="617" mass="68561">MNTNTEIRQSLKKLLPNVPQNWLKLTTHRLDIYNEANAKSEFLNELKKLIKSGETDTKQLKNLPTAYDYIRLGHQLSSLLEWVLAEINQVNDEQVIAFASKTMPILAVLRHNAINNQATHIYYDTEHSPLIDESRLNNIYGYHYQLSQVADTDDIPQQSEASVIYVTQQPFNKKPNNNPAIDVMVNIQPQSGSYVLIQQADSQALVKAIQHVRRRETIAMSPLNCYRVLNEMAGKPTESSVLNPNAENTVAHCIQNNTGSGSTPLVASSGLSIQYAILMGLIEYAQTEHPDKPIKIILPPNCYGGTNDQSRRVADLVPQAEIIDLPVDGGADLVNSLETALESVAEADGVPIVLAEIPTNPRVEVPDMTALSKTLNKQRQTPNKETAVQPVFMVDQTFCPNVPLLGSDSELANVKTISFTSGSKFPSGGRCIAGYCAANQVAQDLMPLIEAHLTLSDNQANENQINTLAETMPSMTKRIDQAYENTREFVQAIRTLLPSAKIFYVTDDMAQSGFKPSVFSLDLPVEAKTRQEQQERQKELNKKLIAFMIQRHPKSCKNCVSYGQLKGSYWTIPATSTQGTTKEDDKDYVVRVSISPDVDVAELTKSFKAFCEEHDLL</sequence>
<dbReference type="RefSeq" id="WP_188364908.1">
    <property type="nucleotide sequence ID" value="NZ_BAABJF010000015.1"/>
</dbReference>
<evidence type="ECO:0000313" key="4">
    <source>
        <dbReference type="Proteomes" id="UP000605253"/>
    </source>
</evidence>
<name>A0A917CPP4_9GAMM</name>
<comment type="cofactor">
    <cofactor evidence="1">
        <name>pyridoxal 5'-phosphate</name>
        <dbReference type="ChEBI" id="CHEBI:597326"/>
    </cofactor>
</comment>
<dbReference type="Proteomes" id="UP000605253">
    <property type="component" value="Unassembled WGS sequence"/>
</dbReference>
<evidence type="ECO:0008006" key="5">
    <source>
        <dbReference type="Google" id="ProtNLM"/>
    </source>
</evidence>
<dbReference type="AlphaFoldDB" id="A0A917CPP4"/>
<dbReference type="PANTHER" id="PTHR11808">
    <property type="entry name" value="TRANS-SULFURATION ENZYME FAMILY MEMBER"/>
    <property type="match status" value="1"/>
</dbReference>
<accession>A0A917CPP4</accession>
<gene>
    <name evidence="3" type="ORF">GCM10011365_13200</name>
</gene>
<keyword evidence="4" id="KW-1185">Reference proteome</keyword>
<keyword evidence="2" id="KW-0663">Pyridoxal phosphate</keyword>
<organism evidence="3 4">
    <name type="scientific">Marinicella pacifica</name>
    <dbReference type="NCBI Taxonomy" id="1171543"/>
    <lineage>
        <taxon>Bacteria</taxon>
        <taxon>Pseudomonadati</taxon>
        <taxon>Pseudomonadota</taxon>
        <taxon>Gammaproteobacteria</taxon>
        <taxon>Lysobacterales</taxon>
        <taxon>Marinicellaceae</taxon>
        <taxon>Marinicella</taxon>
    </lineage>
</organism>